<dbReference type="HOGENOM" id="CLU_1946287_0_0_5"/>
<dbReference type="KEGG" id="mdi:METDI0334"/>
<evidence type="ECO:0000313" key="3">
    <source>
        <dbReference type="Proteomes" id="UP000008070"/>
    </source>
</evidence>
<sequence length="129" mass="14167">MPCSGSRLRRRRPCKRPGVRSRRRAAPGCSHTCFARRRPGVQGSTNMNSWALTPLFALAASAPLAQAQTVSRSPDAAPTFIEPTDAPHRHCAGACLKSGTLQWFCRPDQTCSLDCNTSPPYRHCHDPRP</sequence>
<dbReference type="AlphaFoldDB" id="C7C869"/>
<evidence type="ECO:0000256" key="1">
    <source>
        <dbReference type="SAM" id="MobiDB-lite"/>
    </source>
</evidence>
<proteinExistence type="predicted"/>
<dbReference type="Proteomes" id="UP000008070">
    <property type="component" value="Chromosome"/>
</dbReference>
<reference evidence="3" key="1">
    <citation type="journal article" date="2009" name="PLoS ONE">
        <title>Methylobacterium genome sequences: a reference blueprint to investigate microbial metabolism of C1 compounds from natural and industrial sources.</title>
        <authorList>
            <person name="Vuilleumier S."/>
            <person name="Chistoserdova L."/>
            <person name="Lee M.-C."/>
            <person name="Bringel F."/>
            <person name="Lajus A."/>
            <person name="Zhou Y."/>
            <person name="Gourion B."/>
            <person name="Barbe V."/>
            <person name="Chang J."/>
            <person name="Cruveiller S."/>
            <person name="Dossat C."/>
            <person name="Gillett W."/>
            <person name="Gruffaz C."/>
            <person name="Haugen E."/>
            <person name="Hourcade E."/>
            <person name="Levy R."/>
            <person name="Mangenot S."/>
            <person name="Muller E."/>
            <person name="Nadalig T."/>
            <person name="Pagni M."/>
            <person name="Penny C."/>
            <person name="Peyraud R."/>
            <person name="Robinson D.G."/>
            <person name="Roche D."/>
            <person name="Rouy Z."/>
            <person name="Saenampechek C."/>
            <person name="Salvignol G."/>
            <person name="Vallenet D."/>
            <person name="Wu Z."/>
            <person name="Marx C.J."/>
            <person name="Vorholt J.A."/>
            <person name="Olson M.V."/>
            <person name="Kaul R."/>
            <person name="Weissenbach J."/>
            <person name="Medigue C."/>
            <person name="Lidstrom M.E."/>
        </authorList>
    </citation>
    <scope>NUCLEOTIDE SEQUENCE [LARGE SCALE GENOMIC DNA]</scope>
    <source>
        <strain evidence="3">DSM 6343 / CIP 106787 / DM4</strain>
    </source>
</reference>
<accession>C7C869</accession>
<feature type="region of interest" description="Disordered" evidence="1">
    <location>
        <begin position="1"/>
        <end position="25"/>
    </location>
</feature>
<gene>
    <name evidence="2" type="ORF">METD_I0334</name>
</gene>
<evidence type="ECO:0000313" key="2">
    <source>
        <dbReference type="EMBL" id="CAX21999.1"/>
    </source>
</evidence>
<name>C7C869_METED</name>
<dbReference type="EMBL" id="FP103042">
    <property type="protein sequence ID" value="CAX21999.1"/>
    <property type="molecule type" value="Genomic_DNA"/>
</dbReference>
<protein>
    <submittedName>
        <fullName evidence="2">Uncharacterized protein</fullName>
    </submittedName>
</protein>
<feature type="compositionally biased region" description="Basic residues" evidence="1">
    <location>
        <begin position="7"/>
        <end position="25"/>
    </location>
</feature>
<organism evidence="2 3">
    <name type="scientific">Methylorubrum extorquens (strain DSM 6343 / CIP 106787 / DM4)</name>
    <name type="common">Methylobacterium extorquens</name>
    <dbReference type="NCBI Taxonomy" id="661410"/>
    <lineage>
        <taxon>Bacteria</taxon>
        <taxon>Pseudomonadati</taxon>
        <taxon>Pseudomonadota</taxon>
        <taxon>Alphaproteobacteria</taxon>
        <taxon>Hyphomicrobiales</taxon>
        <taxon>Methylobacteriaceae</taxon>
        <taxon>Methylorubrum</taxon>
    </lineage>
</organism>